<dbReference type="EMBL" id="GEDC01014649">
    <property type="protein sequence ID" value="JAS22649.1"/>
    <property type="molecule type" value="Transcribed_RNA"/>
</dbReference>
<feature type="transmembrane region" description="Helical" evidence="6">
    <location>
        <begin position="186"/>
        <end position="205"/>
    </location>
</feature>
<feature type="transmembrane region" description="Helical" evidence="6">
    <location>
        <begin position="250"/>
        <end position="271"/>
    </location>
</feature>
<organism evidence="7">
    <name type="scientific">Clastoptera arizonana</name>
    <name type="common">Arizona spittle bug</name>
    <dbReference type="NCBI Taxonomy" id="38151"/>
    <lineage>
        <taxon>Eukaryota</taxon>
        <taxon>Metazoa</taxon>
        <taxon>Ecdysozoa</taxon>
        <taxon>Arthropoda</taxon>
        <taxon>Hexapoda</taxon>
        <taxon>Insecta</taxon>
        <taxon>Pterygota</taxon>
        <taxon>Neoptera</taxon>
        <taxon>Paraneoptera</taxon>
        <taxon>Hemiptera</taxon>
        <taxon>Auchenorrhyncha</taxon>
        <taxon>Cercopoidea</taxon>
        <taxon>Clastopteridae</taxon>
        <taxon>Clastoptera</taxon>
    </lineage>
</organism>
<protein>
    <recommendedName>
        <fullName evidence="9">Transmembrane protein 245</fullName>
    </recommendedName>
</protein>
<evidence type="ECO:0000256" key="1">
    <source>
        <dbReference type="ARBA" id="ARBA00004141"/>
    </source>
</evidence>
<keyword evidence="3 6" id="KW-0812">Transmembrane</keyword>
<keyword evidence="4 6" id="KW-1133">Transmembrane helix</keyword>
<evidence type="ECO:0000256" key="2">
    <source>
        <dbReference type="ARBA" id="ARBA00009773"/>
    </source>
</evidence>
<sequence length="326" mass="36557">MWTDISWISTTLEVHNMLVGVHEEKAIELEKRALDLWDRVYQAWIMNALEEKTIGPKVTSKAVYQTWYHFLDGFQKTPELMNMKTLSQLLQNNTETLKGGLESLWDIAKGNASILLHAISTMLSVLFNHGFAVFNFFISMVIFLTALFYLLNSSRQLYKPVEMACTKSPVYGERLGLAFEKAINEVLIASFKLAIFYGMWTWLIHNIFQMNIVYIPTVLATILAVVPVLGTYWACLPGVIDLWLVQGKNIHAIVLACFQFLPTTIVDATIYNEINSGHPYLTGLSVAGGLFCLGIEGAIIGPLVLCGLHVVINLSTVFLQDSKTTQ</sequence>
<name>A0A1B6CUZ8_9HEMI</name>
<evidence type="ECO:0008006" key="9">
    <source>
        <dbReference type="Google" id="ProtNLM"/>
    </source>
</evidence>
<accession>A0A1B6CUZ8</accession>
<feature type="transmembrane region" description="Helical" evidence="6">
    <location>
        <begin position="212"/>
        <end position="230"/>
    </location>
</feature>
<evidence type="ECO:0000256" key="6">
    <source>
        <dbReference type="SAM" id="Phobius"/>
    </source>
</evidence>
<comment type="similarity">
    <text evidence="2">Belongs to the autoinducer-2 exporter (AI-2E) (TC 2.A.86) family.</text>
</comment>
<feature type="transmembrane region" description="Helical" evidence="6">
    <location>
        <begin position="131"/>
        <end position="151"/>
    </location>
</feature>
<dbReference type="AlphaFoldDB" id="A0A1B6CUZ8"/>
<evidence type="ECO:0000256" key="3">
    <source>
        <dbReference type="ARBA" id="ARBA00022692"/>
    </source>
</evidence>
<evidence type="ECO:0000256" key="4">
    <source>
        <dbReference type="ARBA" id="ARBA00022989"/>
    </source>
</evidence>
<dbReference type="InterPro" id="IPR002549">
    <property type="entry name" value="AI-2E-like"/>
</dbReference>
<feature type="transmembrane region" description="Helical" evidence="6">
    <location>
        <begin position="283"/>
        <end position="312"/>
    </location>
</feature>
<dbReference type="PANTHER" id="PTHR21716:SF4">
    <property type="entry name" value="TRANSMEMBRANE PROTEIN 245"/>
    <property type="match status" value="1"/>
</dbReference>
<gene>
    <name evidence="7" type="ORF">g.21679</name>
    <name evidence="8" type="ORF">g.21683</name>
</gene>
<proteinExistence type="inferred from homology"/>
<dbReference type="PANTHER" id="PTHR21716">
    <property type="entry name" value="TRANSMEMBRANE PROTEIN"/>
    <property type="match status" value="1"/>
</dbReference>
<evidence type="ECO:0000313" key="8">
    <source>
        <dbReference type="EMBL" id="JAS22649.1"/>
    </source>
</evidence>
<dbReference type="GO" id="GO:0016020">
    <property type="term" value="C:membrane"/>
    <property type="evidence" value="ECO:0007669"/>
    <property type="project" value="UniProtKB-SubCell"/>
</dbReference>
<evidence type="ECO:0000313" key="7">
    <source>
        <dbReference type="EMBL" id="JAS17155.1"/>
    </source>
</evidence>
<reference evidence="7" key="1">
    <citation type="submission" date="2015-12" db="EMBL/GenBank/DDBJ databases">
        <title>De novo transcriptome assembly of four potential Pierce s Disease insect vectors from Arizona vineyards.</title>
        <authorList>
            <person name="Tassone E.E."/>
        </authorList>
    </citation>
    <scope>NUCLEOTIDE SEQUENCE</scope>
</reference>
<evidence type="ECO:0000256" key="5">
    <source>
        <dbReference type="ARBA" id="ARBA00023136"/>
    </source>
</evidence>
<dbReference type="Pfam" id="PF01594">
    <property type="entry name" value="AI-2E_transport"/>
    <property type="match status" value="1"/>
</dbReference>
<dbReference type="EMBL" id="GEDC01020143">
    <property type="protein sequence ID" value="JAS17155.1"/>
    <property type="molecule type" value="Transcribed_RNA"/>
</dbReference>
<keyword evidence="5 6" id="KW-0472">Membrane</keyword>
<comment type="subcellular location">
    <subcellularLocation>
        <location evidence="1">Membrane</location>
        <topology evidence="1">Multi-pass membrane protein</topology>
    </subcellularLocation>
</comment>